<name>A0A7S9KQZ7_EPIFF</name>
<sequence>MTLSLSSSPTLPCAALAAVGAQMLRKLEEPSWPESVSWFMLGPAQPRTRVPSNIYVSALEV</sequence>
<organism evidence="1 2">
    <name type="scientific">Epichloe festucae (strain Fl1)</name>
    <dbReference type="NCBI Taxonomy" id="877507"/>
    <lineage>
        <taxon>Eukaryota</taxon>
        <taxon>Fungi</taxon>
        <taxon>Dikarya</taxon>
        <taxon>Ascomycota</taxon>
        <taxon>Pezizomycotina</taxon>
        <taxon>Sordariomycetes</taxon>
        <taxon>Hypocreomycetidae</taxon>
        <taxon>Hypocreales</taxon>
        <taxon>Clavicipitaceae</taxon>
        <taxon>Epichloe</taxon>
    </lineage>
</organism>
<protein>
    <submittedName>
        <fullName evidence="1">Uncharacterized protein</fullName>
    </submittedName>
</protein>
<accession>A0A7S9KQZ7</accession>
<dbReference type="AlphaFoldDB" id="A0A7S9KQZ7"/>
<dbReference type="EMBL" id="CP031386">
    <property type="protein sequence ID" value="QPG98478.1"/>
    <property type="molecule type" value="Genomic_DNA"/>
</dbReference>
<reference evidence="1 2" key="1">
    <citation type="journal article" date="2018" name="PLoS Genet.">
        <title>Repeat elements organise 3D genome structure and mediate transcription in the filamentous fungus Epichloe festucae.</title>
        <authorList>
            <person name="Winter D.J."/>
            <person name="Ganley A.R.D."/>
            <person name="Young C.A."/>
            <person name="Liachko I."/>
            <person name="Schardl C.L."/>
            <person name="Dupont P.Y."/>
            <person name="Berry D."/>
            <person name="Ram A."/>
            <person name="Scott B."/>
            <person name="Cox M.P."/>
        </authorList>
    </citation>
    <scope>NUCLEOTIDE SEQUENCE [LARGE SCALE GENOMIC DNA]</scope>
    <source>
        <strain evidence="1 2">Fl1</strain>
    </source>
</reference>
<dbReference type="Proteomes" id="UP000594364">
    <property type="component" value="Chromosome 2"/>
</dbReference>
<evidence type="ECO:0000313" key="1">
    <source>
        <dbReference type="EMBL" id="QPG98478.1"/>
    </source>
</evidence>
<gene>
    <name evidence="1" type="ORF">C2857_007649</name>
</gene>
<evidence type="ECO:0000313" key="2">
    <source>
        <dbReference type="Proteomes" id="UP000594364"/>
    </source>
</evidence>
<proteinExistence type="predicted"/>
<keyword evidence="2" id="KW-1185">Reference proteome</keyword>